<proteinExistence type="inferred from homology"/>
<evidence type="ECO:0008006" key="8">
    <source>
        <dbReference type="Google" id="ProtNLM"/>
    </source>
</evidence>
<sequence>MQSLRPWLINSLANIAKRSCPRTSLRYIATDAAQDLERESLETEQDWVEFQATRASFKTLAEELSQYGSTQTRNNTWKLRDSLHKPTRHTTISALLASGAHFGHASSRMDPNFMPYAYGSRAGITIIDLDHTLPLLRRAANLVRAVASADGQIVFIGTRPDLRPVVQKAAERLGSQGYHVGDRWLPGTLTNKWQMFGHEVVRSERVVPDLVVLLNPIANMNAIRECALEHVPTIGIIDSNVDPRLVMYPIPANDESTRTAELIAGVLSIAGREGVAMRIAEQKRLKEEEERMRRKEEALARRKEEERRLQSFAQD</sequence>
<dbReference type="GO" id="GO:0006412">
    <property type="term" value="P:translation"/>
    <property type="evidence" value="ECO:0007669"/>
    <property type="project" value="InterPro"/>
</dbReference>
<evidence type="ECO:0000256" key="4">
    <source>
        <dbReference type="RuleBase" id="RU003631"/>
    </source>
</evidence>
<dbReference type="Gene3D" id="3.40.50.10490">
    <property type="entry name" value="Glucose-6-phosphate isomerase like protein, domain 1"/>
    <property type="match status" value="1"/>
</dbReference>
<evidence type="ECO:0000313" key="6">
    <source>
        <dbReference type="EMBL" id="KAG7092280.1"/>
    </source>
</evidence>
<keyword evidence="3 4" id="KW-0687">Ribonucleoprotein</keyword>
<accession>A0A9P7RYZ1</accession>
<evidence type="ECO:0000256" key="3">
    <source>
        <dbReference type="ARBA" id="ARBA00023274"/>
    </source>
</evidence>
<dbReference type="OrthoDB" id="2320368at2759"/>
<dbReference type="KEGG" id="more:E1B28_008642"/>
<dbReference type="PANTHER" id="PTHR12534">
    <property type="entry name" value="30S RIBOSOMAL PROTEIN S2 PROKARYOTIC AND ORGANELLAR"/>
    <property type="match status" value="1"/>
</dbReference>
<dbReference type="CDD" id="cd01425">
    <property type="entry name" value="RPS2"/>
    <property type="match status" value="1"/>
</dbReference>
<dbReference type="PROSITE" id="PS00963">
    <property type="entry name" value="RIBOSOMAL_S2_2"/>
    <property type="match status" value="1"/>
</dbReference>
<comment type="similarity">
    <text evidence="1 4">Belongs to the universal ribosomal protein uS2 family.</text>
</comment>
<keyword evidence="7" id="KW-1185">Reference proteome</keyword>
<dbReference type="PANTHER" id="PTHR12534:SF0">
    <property type="entry name" value="SMALL RIBOSOMAL SUBUNIT PROTEIN US2M"/>
    <property type="match status" value="1"/>
</dbReference>
<evidence type="ECO:0000256" key="1">
    <source>
        <dbReference type="ARBA" id="ARBA00006242"/>
    </source>
</evidence>
<evidence type="ECO:0000313" key="7">
    <source>
        <dbReference type="Proteomes" id="UP001049176"/>
    </source>
</evidence>
<dbReference type="PROSITE" id="PS00962">
    <property type="entry name" value="RIBOSOMAL_S2_1"/>
    <property type="match status" value="1"/>
</dbReference>
<evidence type="ECO:0000256" key="2">
    <source>
        <dbReference type="ARBA" id="ARBA00022980"/>
    </source>
</evidence>
<dbReference type="GO" id="GO:0003735">
    <property type="term" value="F:structural constituent of ribosome"/>
    <property type="evidence" value="ECO:0007669"/>
    <property type="project" value="InterPro"/>
</dbReference>
<dbReference type="AlphaFoldDB" id="A0A9P7RYZ1"/>
<dbReference type="GeneID" id="66077718"/>
<comment type="caution">
    <text evidence="6">The sequence shown here is derived from an EMBL/GenBank/DDBJ whole genome shotgun (WGS) entry which is preliminary data.</text>
</comment>
<feature type="compositionally biased region" description="Basic and acidic residues" evidence="5">
    <location>
        <begin position="285"/>
        <end position="309"/>
    </location>
</feature>
<dbReference type="EMBL" id="CM032185">
    <property type="protein sequence ID" value="KAG7092280.1"/>
    <property type="molecule type" value="Genomic_DNA"/>
</dbReference>
<organism evidence="6 7">
    <name type="scientific">Marasmius oreades</name>
    <name type="common">fairy-ring Marasmius</name>
    <dbReference type="NCBI Taxonomy" id="181124"/>
    <lineage>
        <taxon>Eukaryota</taxon>
        <taxon>Fungi</taxon>
        <taxon>Dikarya</taxon>
        <taxon>Basidiomycota</taxon>
        <taxon>Agaricomycotina</taxon>
        <taxon>Agaricomycetes</taxon>
        <taxon>Agaricomycetidae</taxon>
        <taxon>Agaricales</taxon>
        <taxon>Marasmiineae</taxon>
        <taxon>Marasmiaceae</taxon>
        <taxon>Marasmius</taxon>
    </lineage>
</organism>
<dbReference type="RefSeq" id="XP_043008750.1">
    <property type="nucleotide sequence ID" value="XM_043153466.1"/>
</dbReference>
<gene>
    <name evidence="6" type="ORF">E1B28_008642</name>
</gene>
<name>A0A9P7RYZ1_9AGAR</name>
<evidence type="ECO:0000256" key="5">
    <source>
        <dbReference type="SAM" id="MobiDB-lite"/>
    </source>
</evidence>
<reference evidence="6" key="1">
    <citation type="journal article" date="2021" name="Genome Biol. Evol.">
        <title>The assembled and annotated genome of the fairy-ring fungus Marasmius oreades.</title>
        <authorList>
            <person name="Hiltunen M."/>
            <person name="Ament-Velasquez S.L."/>
            <person name="Johannesson H."/>
        </authorList>
    </citation>
    <scope>NUCLEOTIDE SEQUENCE</scope>
    <source>
        <strain evidence="6">03SP1</strain>
    </source>
</reference>
<dbReference type="NCBIfam" id="TIGR01011">
    <property type="entry name" value="rpsB_bact"/>
    <property type="match status" value="1"/>
</dbReference>
<dbReference type="InterPro" id="IPR023591">
    <property type="entry name" value="Ribosomal_uS2_flav_dom_sf"/>
</dbReference>
<feature type="region of interest" description="Disordered" evidence="5">
    <location>
        <begin position="285"/>
        <end position="315"/>
    </location>
</feature>
<protein>
    <recommendedName>
        <fullName evidence="8">Ribosomal protein S2</fullName>
    </recommendedName>
</protein>
<dbReference type="Proteomes" id="UP001049176">
    <property type="component" value="Chromosome 5"/>
</dbReference>
<dbReference type="HAMAP" id="MF_00291_B">
    <property type="entry name" value="Ribosomal_uS2_B"/>
    <property type="match status" value="1"/>
</dbReference>
<dbReference type="InterPro" id="IPR001865">
    <property type="entry name" value="Ribosomal_uS2"/>
</dbReference>
<dbReference type="InterPro" id="IPR005706">
    <property type="entry name" value="Ribosomal_uS2_bac/mit/plastid"/>
</dbReference>
<keyword evidence="2 4" id="KW-0689">Ribosomal protein</keyword>
<dbReference type="SUPFAM" id="SSF52313">
    <property type="entry name" value="Ribosomal protein S2"/>
    <property type="match status" value="1"/>
</dbReference>
<dbReference type="InterPro" id="IPR018130">
    <property type="entry name" value="Ribosomal_uS2_CS"/>
</dbReference>
<dbReference type="PRINTS" id="PR00395">
    <property type="entry name" value="RIBOSOMALS2"/>
</dbReference>
<dbReference type="Pfam" id="PF00318">
    <property type="entry name" value="Ribosomal_S2"/>
    <property type="match status" value="2"/>
</dbReference>
<dbReference type="GO" id="GO:0005763">
    <property type="term" value="C:mitochondrial small ribosomal subunit"/>
    <property type="evidence" value="ECO:0007669"/>
    <property type="project" value="TreeGrafter"/>
</dbReference>